<name>A0A1M7YNS3_9VIBR</name>
<dbReference type="PRINTS" id="PR00105">
    <property type="entry name" value="C5METTRFRASE"/>
</dbReference>
<dbReference type="InterPro" id="IPR001525">
    <property type="entry name" value="C5_MeTfrase"/>
</dbReference>
<dbReference type="GO" id="GO:0009307">
    <property type="term" value="P:DNA restriction-modification system"/>
    <property type="evidence" value="ECO:0007669"/>
    <property type="project" value="UniProtKB-KW"/>
</dbReference>
<reference evidence="10" key="1">
    <citation type="submission" date="2016-12" db="EMBL/GenBank/DDBJ databases">
        <authorList>
            <person name="Rodrigo-Torres L."/>
            <person name="Arahal R.D."/>
            <person name="Lucena T."/>
        </authorList>
    </citation>
    <scope>NUCLEOTIDE SEQUENCE [LARGE SCALE GENOMIC DNA]</scope>
</reference>
<feature type="active site" evidence="7">
    <location>
        <position position="151"/>
    </location>
</feature>
<dbReference type="EMBL" id="FRFG01000001">
    <property type="protein sequence ID" value="SHO54314.1"/>
    <property type="molecule type" value="Genomic_DNA"/>
</dbReference>
<dbReference type="SUPFAM" id="SSF53335">
    <property type="entry name" value="S-adenosyl-L-methionine-dependent methyltransferases"/>
    <property type="match status" value="1"/>
</dbReference>
<evidence type="ECO:0000256" key="4">
    <source>
        <dbReference type="ARBA" id="ARBA00022691"/>
    </source>
</evidence>
<evidence type="ECO:0000256" key="7">
    <source>
        <dbReference type="PROSITE-ProRule" id="PRU01016"/>
    </source>
</evidence>
<dbReference type="EC" id="2.1.1.37" evidence="1"/>
<dbReference type="GO" id="GO:0003886">
    <property type="term" value="F:DNA (cytosine-5-)-methyltransferase activity"/>
    <property type="evidence" value="ECO:0007669"/>
    <property type="project" value="UniProtKB-EC"/>
</dbReference>
<sequence>MNVLEVTNILKAKGLVKDVNGTRRFIRKGELVASKECNHDGYQLTQQALDAFLWVKQSSDAEMVQHILNNVIKLPKAENPFKVASFFAGIGGFDLGCERAGMEVVFQCEVNSFCQKVLKKHWPSIPLHSDITTLEANNIPDANIWCGGFPCQDVSLANQGKRKGLKGQRSGLFYTYAELVRARKPDWIIIENVPGLLNSHDGADFGILLKTLDELGYGVSWRVFDTKYFGTPQRRRRVYIVASYGNLRSSRVLFDSRANTVTDKSGRGERTNFTSETRDGLSKTDIFAIQHASIGRKHTAGPQAKGYRNDGESYTLDSRGSADAVCAPNAPYRVRETSGLSRELDSNRLRAIGNAVSVPIIEWIANQIIRVENERG</sequence>
<dbReference type="PROSITE" id="PS51679">
    <property type="entry name" value="SAM_MT_C5"/>
    <property type="match status" value="1"/>
</dbReference>
<protein>
    <recommendedName>
        <fullName evidence="1">DNA (cytosine-5-)-methyltransferase</fullName>
        <ecNumber evidence="1">2.1.1.37</ecNumber>
    </recommendedName>
</protein>
<evidence type="ECO:0000313" key="10">
    <source>
        <dbReference type="Proteomes" id="UP000184600"/>
    </source>
</evidence>
<evidence type="ECO:0000256" key="8">
    <source>
        <dbReference type="RuleBase" id="RU000416"/>
    </source>
</evidence>
<keyword evidence="2 7" id="KW-0489">Methyltransferase</keyword>
<evidence type="ECO:0000256" key="3">
    <source>
        <dbReference type="ARBA" id="ARBA00022679"/>
    </source>
</evidence>
<comment type="similarity">
    <text evidence="7 8">Belongs to the class I-like SAM-binding methyltransferase superfamily. C5-methyltransferase family.</text>
</comment>
<evidence type="ECO:0000256" key="2">
    <source>
        <dbReference type="ARBA" id="ARBA00022603"/>
    </source>
</evidence>
<keyword evidence="3 7" id="KW-0808">Transferase</keyword>
<keyword evidence="4 7" id="KW-0949">S-adenosyl-L-methionine</keyword>
<dbReference type="PANTHER" id="PTHR46098">
    <property type="entry name" value="TRNA (CYTOSINE(38)-C(5))-METHYLTRANSFERASE"/>
    <property type="match status" value="1"/>
</dbReference>
<dbReference type="InterPro" id="IPR029063">
    <property type="entry name" value="SAM-dependent_MTases_sf"/>
</dbReference>
<dbReference type="GO" id="GO:0032259">
    <property type="term" value="P:methylation"/>
    <property type="evidence" value="ECO:0007669"/>
    <property type="project" value="UniProtKB-KW"/>
</dbReference>
<evidence type="ECO:0000256" key="5">
    <source>
        <dbReference type="ARBA" id="ARBA00022747"/>
    </source>
</evidence>
<accession>A0A1M7YNS3</accession>
<evidence type="ECO:0000313" key="9">
    <source>
        <dbReference type="EMBL" id="SHO54314.1"/>
    </source>
</evidence>
<dbReference type="RefSeq" id="WP_200796858.1">
    <property type="nucleotide sequence ID" value="NZ_AP024897.1"/>
</dbReference>
<dbReference type="PANTHER" id="PTHR46098:SF1">
    <property type="entry name" value="TRNA (CYTOSINE(38)-C(5))-METHYLTRANSFERASE"/>
    <property type="match status" value="1"/>
</dbReference>
<dbReference type="InterPro" id="IPR050750">
    <property type="entry name" value="C5-MTase"/>
</dbReference>
<proteinExistence type="inferred from homology"/>
<evidence type="ECO:0000256" key="6">
    <source>
        <dbReference type="ARBA" id="ARBA00047422"/>
    </source>
</evidence>
<evidence type="ECO:0000256" key="1">
    <source>
        <dbReference type="ARBA" id="ARBA00011975"/>
    </source>
</evidence>
<dbReference type="AlphaFoldDB" id="A0A1M7YNS3"/>
<keyword evidence="5" id="KW-0680">Restriction system</keyword>
<comment type="catalytic activity">
    <reaction evidence="6">
        <text>a 2'-deoxycytidine in DNA + S-adenosyl-L-methionine = a 5-methyl-2'-deoxycytidine in DNA + S-adenosyl-L-homocysteine + H(+)</text>
        <dbReference type="Rhea" id="RHEA:13681"/>
        <dbReference type="Rhea" id="RHEA-COMP:11369"/>
        <dbReference type="Rhea" id="RHEA-COMP:11370"/>
        <dbReference type="ChEBI" id="CHEBI:15378"/>
        <dbReference type="ChEBI" id="CHEBI:57856"/>
        <dbReference type="ChEBI" id="CHEBI:59789"/>
        <dbReference type="ChEBI" id="CHEBI:85452"/>
        <dbReference type="ChEBI" id="CHEBI:85454"/>
        <dbReference type="EC" id="2.1.1.37"/>
    </reaction>
</comment>
<dbReference type="NCBIfam" id="TIGR00675">
    <property type="entry name" value="dcm"/>
    <property type="match status" value="1"/>
</dbReference>
<dbReference type="Gene3D" id="3.40.50.150">
    <property type="entry name" value="Vaccinia Virus protein VP39"/>
    <property type="match status" value="1"/>
</dbReference>
<keyword evidence="10" id="KW-1185">Reference proteome</keyword>
<dbReference type="Pfam" id="PF00145">
    <property type="entry name" value="DNA_methylase"/>
    <property type="match status" value="1"/>
</dbReference>
<organism evidence="9 10">
    <name type="scientific">Vibrio quintilis</name>
    <dbReference type="NCBI Taxonomy" id="1117707"/>
    <lineage>
        <taxon>Bacteria</taxon>
        <taxon>Pseudomonadati</taxon>
        <taxon>Pseudomonadota</taxon>
        <taxon>Gammaproteobacteria</taxon>
        <taxon>Vibrionales</taxon>
        <taxon>Vibrionaceae</taxon>
        <taxon>Vibrio</taxon>
    </lineage>
</organism>
<gene>
    <name evidence="9" type="primary">ydiP</name>
    <name evidence="9" type="ORF">VQ7734_00026</name>
</gene>
<dbReference type="Proteomes" id="UP000184600">
    <property type="component" value="Unassembled WGS sequence"/>
</dbReference>
<dbReference type="STRING" id="1117707.VQ7734_00026"/>